<proteinExistence type="predicted"/>
<dbReference type="InterPro" id="IPR050801">
    <property type="entry name" value="Ca-Dep_Lectins_ImmuneDev"/>
</dbReference>
<dbReference type="CDD" id="cd00037">
    <property type="entry name" value="CLECT"/>
    <property type="match status" value="1"/>
</dbReference>
<keyword evidence="1" id="KW-0472">Membrane</keyword>
<keyword evidence="3" id="KW-1185">Reference proteome</keyword>
<dbReference type="Pfam" id="PF00059">
    <property type="entry name" value="Lectin_C"/>
    <property type="match status" value="1"/>
</dbReference>
<evidence type="ECO:0000313" key="3">
    <source>
        <dbReference type="Proteomes" id="UP001652621"/>
    </source>
</evidence>
<gene>
    <name evidence="4" type="primary">LOC101890005</name>
</gene>
<evidence type="ECO:0000313" key="4">
    <source>
        <dbReference type="RefSeq" id="XP_005189712.3"/>
    </source>
</evidence>
<evidence type="ECO:0000256" key="1">
    <source>
        <dbReference type="SAM" id="Phobius"/>
    </source>
</evidence>
<accession>A0A9J7I5K4</accession>
<dbReference type="VEuPathDB" id="VectorBase:MDOA009324"/>
<feature type="transmembrane region" description="Helical" evidence="1">
    <location>
        <begin position="31"/>
        <end position="51"/>
    </location>
</feature>
<dbReference type="PROSITE" id="PS50041">
    <property type="entry name" value="C_TYPE_LECTIN_2"/>
    <property type="match status" value="1"/>
</dbReference>
<keyword evidence="1" id="KW-1133">Transmembrane helix</keyword>
<dbReference type="InterPro" id="IPR016187">
    <property type="entry name" value="CTDL_fold"/>
</dbReference>
<dbReference type="InterPro" id="IPR001304">
    <property type="entry name" value="C-type_lectin-like"/>
</dbReference>
<name>A0A9J7I5K4_MUSDO</name>
<dbReference type="OrthoDB" id="6340082at2759"/>
<dbReference type="eggNOG" id="KOG4297">
    <property type="taxonomic scope" value="Eukaryota"/>
</dbReference>
<organism evidence="3 4">
    <name type="scientific">Musca domestica</name>
    <name type="common">House fly</name>
    <dbReference type="NCBI Taxonomy" id="7370"/>
    <lineage>
        <taxon>Eukaryota</taxon>
        <taxon>Metazoa</taxon>
        <taxon>Ecdysozoa</taxon>
        <taxon>Arthropoda</taxon>
        <taxon>Hexapoda</taxon>
        <taxon>Insecta</taxon>
        <taxon>Pterygota</taxon>
        <taxon>Neoptera</taxon>
        <taxon>Endopterygota</taxon>
        <taxon>Diptera</taxon>
        <taxon>Brachycera</taxon>
        <taxon>Muscomorpha</taxon>
        <taxon>Muscoidea</taxon>
        <taxon>Muscidae</taxon>
        <taxon>Musca</taxon>
    </lineage>
</organism>
<dbReference type="InterPro" id="IPR016186">
    <property type="entry name" value="C-type_lectin-like/link_sf"/>
</dbReference>
<dbReference type="VEuPathDB" id="VectorBase:MDOMA2_007385"/>
<protein>
    <submittedName>
        <fullName evidence="4">C-type lectin 37Db isoform X1</fullName>
    </submittedName>
</protein>
<feature type="domain" description="C-type lectin" evidence="2">
    <location>
        <begin position="78"/>
        <end position="199"/>
    </location>
</feature>
<dbReference type="PANTHER" id="PTHR22801">
    <property type="entry name" value="LITHOSTATHINE"/>
    <property type="match status" value="1"/>
</dbReference>
<dbReference type="GeneID" id="101890005"/>
<dbReference type="PANTHER" id="PTHR22801:SF63">
    <property type="entry name" value="C-TYPE LECTIN DOMAIN-CONTAINING PROTEIN"/>
    <property type="match status" value="1"/>
</dbReference>
<dbReference type="Proteomes" id="UP001652621">
    <property type="component" value="Unplaced"/>
</dbReference>
<keyword evidence="1" id="KW-0812">Transmembrane</keyword>
<dbReference type="SUPFAM" id="SSF56436">
    <property type="entry name" value="C-type lectin-like"/>
    <property type="match status" value="1"/>
</dbReference>
<reference evidence="4" key="1">
    <citation type="submission" date="2025-08" db="UniProtKB">
        <authorList>
            <consortium name="RefSeq"/>
        </authorList>
    </citation>
    <scope>IDENTIFICATION</scope>
    <source>
        <strain evidence="4">Aabys</strain>
        <tissue evidence="4">Whole body</tissue>
    </source>
</reference>
<dbReference type="SMART" id="SM00034">
    <property type="entry name" value="CLECT"/>
    <property type="match status" value="1"/>
</dbReference>
<evidence type="ECO:0000259" key="2">
    <source>
        <dbReference type="PROSITE" id="PS50041"/>
    </source>
</evidence>
<dbReference type="RefSeq" id="XP_005189712.3">
    <property type="nucleotide sequence ID" value="XM_005189655.4"/>
</dbReference>
<dbReference type="Gene3D" id="3.10.100.10">
    <property type="entry name" value="Mannose-Binding Protein A, subunit A"/>
    <property type="match status" value="1"/>
</dbReference>
<sequence length="211" mass="24519">MSGPSTRYIKGYIKIIQSYGNRWRDKTKTIMFYNSVFTICLLVSFICPVVIGSRTQKVSATILEGYPDQLEVTPFTRVGNKLYHVGQSKVSWFKANLICRTMGGYLASFDNQQEFQELSEHLKNNYPTDRWWWISGSDLDSEGNFYWYRTGEPVKYAAWSRGQPDNAGGNENCMHLWFQSTKYEMNDWICKFDAFYICEADRPSTVVVSVF</sequence>